<evidence type="ECO:0000313" key="9">
    <source>
        <dbReference type="Proteomes" id="UP000824633"/>
    </source>
</evidence>
<dbReference type="PANTHER" id="PTHR30026:SF20">
    <property type="entry name" value="OUTER MEMBRANE PROTEIN TOLC"/>
    <property type="match status" value="1"/>
</dbReference>
<dbReference type="EMBL" id="AP024849">
    <property type="protein sequence ID" value="BCZ46051.1"/>
    <property type="molecule type" value="Genomic_DNA"/>
</dbReference>
<evidence type="ECO:0000256" key="1">
    <source>
        <dbReference type="ARBA" id="ARBA00004442"/>
    </source>
</evidence>
<evidence type="ECO:0000256" key="2">
    <source>
        <dbReference type="ARBA" id="ARBA00022452"/>
    </source>
</evidence>
<dbReference type="PANTHER" id="PTHR30026">
    <property type="entry name" value="OUTER MEMBRANE PROTEIN TOLC"/>
    <property type="match status" value="1"/>
</dbReference>
<evidence type="ECO:0008006" key="10">
    <source>
        <dbReference type="Google" id="ProtNLM"/>
    </source>
</evidence>
<keyword evidence="4" id="KW-0472">Membrane</keyword>
<accession>A0ABN6IZA8</accession>
<protein>
    <recommendedName>
        <fullName evidence="10">Outer membrane efflux protein</fullName>
    </recommendedName>
</protein>
<dbReference type="RefSeq" id="WP_224037577.1">
    <property type="nucleotide sequence ID" value="NZ_AP024849.1"/>
</dbReference>
<comment type="subcellular location">
    <subcellularLocation>
        <location evidence="1">Cell outer membrane</location>
    </subcellularLocation>
</comment>
<gene>
    <name evidence="8" type="ORF">psyc5s11_21180</name>
</gene>
<evidence type="ECO:0000313" key="8">
    <source>
        <dbReference type="EMBL" id="BCZ46051.1"/>
    </source>
</evidence>
<keyword evidence="3" id="KW-0812">Transmembrane</keyword>
<feature type="signal peptide" evidence="7">
    <location>
        <begin position="1"/>
        <end position="28"/>
    </location>
</feature>
<evidence type="ECO:0000256" key="6">
    <source>
        <dbReference type="SAM" id="MobiDB-lite"/>
    </source>
</evidence>
<proteinExistence type="predicted"/>
<sequence>MKKIFISCLIMTLMLTNISLVNISSVQAATTDNVVTTTENTIKISLDNIRDIVIENNLDLKIADNNLKITKEKRDDAKSTYEGKTEPTDSDKPQSSDSKYATDDANHTAYNADKAVYDKSVTDYNAAKKDYETTKNNYKTAKTNYDQKVESVVYSAQTAYLNYLSDLATQKLNEDTVKTNEKEAKVYKLQYDSGFISKNTYIDNLQKNTSVNDLNSSKDKVELERIQLCNTLGISPEEKMIFNTEINEDFQVISKINYENDLNQMLDNNFDIKDKNDAIDDLDDEKDDDTDIYDYNVDNAEISLKQAINTAETDFKGKYNDLITSYNSIKSSYDVIIQEQKEYQVTQTQYDYGFISQNGLDAKKLKLDTDIASFIKSRNSCYLLYLKYIEMKEGY</sequence>
<name>A0ABN6IZA8_9CLOT</name>
<evidence type="ECO:0000256" key="4">
    <source>
        <dbReference type="ARBA" id="ARBA00023136"/>
    </source>
</evidence>
<evidence type="ECO:0000256" key="3">
    <source>
        <dbReference type="ARBA" id="ARBA00022692"/>
    </source>
</evidence>
<evidence type="ECO:0000256" key="5">
    <source>
        <dbReference type="ARBA" id="ARBA00023237"/>
    </source>
</evidence>
<organism evidence="8 9">
    <name type="scientific">Clostridium gelidum</name>
    <dbReference type="NCBI Taxonomy" id="704125"/>
    <lineage>
        <taxon>Bacteria</taxon>
        <taxon>Bacillati</taxon>
        <taxon>Bacillota</taxon>
        <taxon>Clostridia</taxon>
        <taxon>Eubacteriales</taxon>
        <taxon>Clostridiaceae</taxon>
        <taxon>Clostridium</taxon>
    </lineage>
</organism>
<dbReference type="SUPFAM" id="SSF56954">
    <property type="entry name" value="Outer membrane efflux proteins (OEP)"/>
    <property type="match status" value="1"/>
</dbReference>
<feature type="chain" id="PRO_5045867094" description="Outer membrane efflux protein" evidence="7">
    <location>
        <begin position="29"/>
        <end position="395"/>
    </location>
</feature>
<feature type="region of interest" description="Disordered" evidence="6">
    <location>
        <begin position="73"/>
        <end position="105"/>
    </location>
</feature>
<keyword evidence="9" id="KW-1185">Reference proteome</keyword>
<keyword evidence="5" id="KW-0998">Cell outer membrane</keyword>
<dbReference type="Proteomes" id="UP000824633">
    <property type="component" value="Chromosome"/>
</dbReference>
<dbReference type="Gene3D" id="1.20.1600.10">
    <property type="entry name" value="Outer membrane efflux proteins (OEP)"/>
    <property type="match status" value="1"/>
</dbReference>
<keyword evidence="2" id="KW-1134">Transmembrane beta strand</keyword>
<dbReference type="InterPro" id="IPR051906">
    <property type="entry name" value="TolC-like"/>
</dbReference>
<evidence type="ECO:0000256" key="7">
    <source>
        <dbReference type="SAM" id="SignalP"/>
    </source>
</evidence>
<keyword evidence="7" id="KW-0732">Signal</keyword>
<reference evidence="9" key="1">
    <citation type="submission" date="2021-07" db="EMBL/GenBank/DDBJ databases">
        <title>Complete genome sequencing of a Clostridium isolate.</title>
        <authorList>
            <person name="Ueki A."/>
            <person name="Tonouchi A."/>
        </authorList>
    </citation>
    <scope>NUCLEOTIDE SEQUENCE [LARGE SCALE GENOMIC DNA]</scope>
    <source>
        <strain evidence="9">C5S11</strain>
    </source>
</reference>